<keyword evidence="5 8" id="KW-0378">Hydrolase</keyword>
<evidence type="ECO:0000256" key="6">
    <source>
        <dbReference type="ARBA" id="ARBA00022833"/>
    </source>
</evidence>
<dbReference type="InterPro" id="IPR028883">
    <property type="entry name" value="tRNA_aden_deaminase"/>
</dbReference>
<feature type="binding site" evidence="8">
    <location>
        <position position="46"/>
    </location>
    <ligand>
        <name>Zn(2+)</name>
        <dbReference type="ChEBI" id="CHEBI:29105"/>
        <note>catalytic</note>
    </ligand>
</feature>
<dbReference type="InterPro" id="IPR002125">
    <property type="entry name" value="CMP_dCMP_dom"/>
</dbReference>
<dbReference type="SUPFAM" id="SSF53927">
    <property type="entry name" value="Cytidine deaminase-like"/>
    <property type="match status" value="1"/>
</dbReference>
<dbReference type="KEGG" id="fsl:EJO69_08900"/>
<evidence type="ECO:0000256" key="7">
    <source>
        <dbReference type="ARBA" id="ARBA00048045"/>
    </source>
</evidence>
<keyword evidence="6 8" id="KW-0862">Zinc</keyword>
<protein>
    <recommendedName>
        <fullName evidence="8">tRNA-specific adenosine deaminase</fullName>
        <ecNumber evidence="8">3.5.4.33</ecNumber>
    </recommendedName>
</protein>
<evidence type="ECO:0000256" key="2">
    <source>
        <dbReference type="ARBA" id="ARBA00011738"/>
    </source>
</evidence>
<comment type="catalytic activity">
    <reaction evidence="7 8">
        <text>adenosine(34) in tRNA + H2O + H(+) = inosine(34) in tRNA + NH4(+)</text>
        <dbReference type="Rhea" id="RHEA:43168"/>
        <dbReference type="Rhea" id="RHEA-COMP:10373"/>
        <dbReference type="Rhea" id="RHEA-COMP:10374"/>
        <dbReference type="ChEBI" id="CHEBI:15377"/>
        <dbReference type="ChEBI" id="CHEBI:15378"/>
        <dbReference type="ChEBI" id="CHEBI:28938"/>
        <dbReference type="ChEBI" id="CHEBI:74411"/>
        <dbReference type="ChEBI" id="CHEBI:82852"/>
        <dbReference type="EC" id="3.5.4.33"/>
    </reaction>
</comment>
<evidence type="ECO:0000313" key="11">
    <source>
        <dbReference type="Proteomes" id="UP000270021"/>
    </source>
</evidence>
<dbReference type="PROSITE" id="PS51747">
    <property type="entry name" value="CYT_DCMP_DEAMINASES_2"/>
    <property type="match status" value="1"/>
</dbReference>
<dbReference type="GO" id="GO:0008270">
    <property type="term" value="F:zinc ion binding"/>
    <property type="evidence" value="ECO:0007669"/>
    <property type="project" value="UniProtKB-UniRule"/>
</dbReference>
<evidence type="ECO:0000256" key="8">
    <source>
        <dbReference type="HAMAP-Rule" id="MF_00972"/>
    </source>
</evidence>
<feature type="binding site" evidence="8">
    <location>
        <position position="79"/>
    </location>
    <ligand>
        <name>Zn(2+)</name>
        <dbReference type="ChEBI" id="CHEBI:29105"/>
        <note>catalytic</note>
    </ligand>
</feature>
<dbReference type="InterPro" id="IPR016193">
    <property type="entry name" value="Cytidine_deaminase-like"/>
</dbReference>
<dbReference type="FunFam" id="3.40.140.10:FF:000005">
    <property type="entry name" value="tRNA-specific adenosine deaminase"/>
    <property type="match status" value="1"/>
</dbReference>
<dbReference type="GO" id="GO:0052717">
    <property type="term" value="F:tRNA-specific adenosine-34 deaminase activity"/>
    <property type="evidence" value="ECO:0007669"/>
    <property type="project" value="UniProtKB-UniRule"/>
</dbReference>
<keyword evidence="11" id="KW-1185">Reference proteome</keyword>
<feature type="binding site" evidence="8">
    <location>
        <position position="76"/>
    </location>
    <ligand>
        <name>Zn(2+)</name>
        <dbReference type="ChEBI" id="CHEBI:29105"/>
        <note>catalytic</note>
    </ligand>
</feature>
<comment type="function">
    <text evidence="8">Catalyzes the deamination of adenosine to inosine at the wobble position 34 of tRNA(Arg2).</text>
</comment>
<dbReference type="CDD" id="cd01285">
    <property type="entry name" value="nucleoside_deaminase"/>
    <property type="match status" value="1"/>
</dbReference>
<dbReference type="EMBL" id="CP034438">
    <property type="protein sequence ID" value="AZN30407.1"/>
    <property type="molecule type" value="Genomic_DNA"/>
</dbReference>
<dbReference type="NCBIfam" id="NF008113">
    <property type="entry name" value="PRK10860.1"/>
    <property type="match status" value="1"/>
</dbReference>
<evidence type="ECO:0000259" key="9">
    <source>
        <dbReference type="PROSITE" id="PS51747"/>
    </source>
</evidence>
<dbReference type="GO" id="GO:0002100">
    <property type="term" value="P:tRNA wobble adenosine to inosine editing"/>
    <property type="evidence" value="ECO:0007669"/>
    <property type="project" value="UniProtKB-UniRule"/>
</dbReference>
<comment type="similarity">
    <text evidence="1">Belongs to the cytidine and deoxycytidylate deaminase family. ADAT2 subfamily.</text>
</comment>
<evidence type="ECO:0000256" key="5">
    <source>
        <dbReference type="ARBA" id="ARBA00022801"/>
    </source>
</evidence>
<dbReference type="Pfam" id="PF00383">
    <property type="entry name" value="dCMP_cyt_deam_1"/>
    <property type="match status" value="1"/>
</dbReference>
<organism evidence="10 11">
    <name type="scientific">Flaviflexus salsibiostraticola</name>
    <dbReference type="NCBI Taxonomy" id="1282737"/>
    <lineage>
        <taxon>Bacteria</taxon>
        <taxon>Bacillati</taxon>
        <taxon>Actinomycetota</taxon>
        <taxon>Actinomycetes</taxon>
        <taxon>Actinomycetales</taxon>
        <taxon>Actinomycetaceae</taxon>
        <taxon>Flaviflexus</taxon>
    </lineage>
</organism>
<evidence type="ECO:0000256" key="3">
    <source>
        <dbReference type="ARBA" id="ARBA00022694"/>
    </source>
</evidence>
<feature type="domain" description="CMP/dCMP-type deaminase" evidence="9">
    <location>
        <begin position="1"/>
        <end position="107"/>
    </location>
</feature>
<dbReference type="PANTHER" id="PTHR11079:SF202">
    <property type="entry name" value="TRNA-SPECIFIC ADENOSINE DEAMINASE"/>
    <property type="match status" value="1"/>
</dbReference>
<dbReference type="OrthoDB" id="9802676at2"/>
<dbReference type="AlphaFoldDB" id="A0A3S8ZAB1"/>
<reference evidence="10 11" key="1">
    <citation type="submission" date="2018-12" db="EMBL/GenBank/DDBJ databases">
        <title>Complete genome sequence of Flaviflexus salsibiostraticola KCTC 33148.</title>
        <authorList>
            <person name="Bae J.-W."/>
        </authorList>
    </citation>
    <scope>NUCLEOTIDE SEQUENCE [LARGE SCALE GENOMIC DNA]</scope>
    <source>
        <strain evidence="10 11">KCTC 33148</strain>
    </source>
</reference>
<proteinExistence type="inferred from homology"/>
<evidence type="ECO:0000256" key="4">
    <source>
        <dbReference type="ARBA" id="ARBA00022723"/>
    </source>
</evidence>
<evidence type="ECO:0000313" key="10">
    <source>
        <dbReference type="EMBL" id="AZN30407.1"/>
    </source>
</evidence>
<comment type="subunit">
    <text evidence="2 8">Homodimer.</text>
</comment>
<sequence length="142" mass="15254">MRRCLDLAQEAADRSDIPVGAVVIDESGIIGTGCNTREHDHDPAGHAEIVALREAARAKKSWRLDGCTLVVTLEPCTMCAGAIVLSRISTTVFGAWDPKAGAAGSVRDVLRDPRLNHQVEVIGGVLEQECSSQLAAYFKSRR</sequence>
<keyword evidence="3 8" id="KW-0819">tRNA processing</keyword>
<name>A0A3S8ZAB1_9ACTO</name>
<dbReference type="EC" id="3.5.4.33" evidence="8"/>
<keyword evidence="4 8" id="KW-0479">Metal-binding</keyword>
<feature type="active site" description="Proton donor" evidence="8">
    <location>
        <position position="48"/>
    </location>
</feature>
<accession>A0A3S8ZAB1</accession>
<dbReference type="PROSITE" id="PS00903">
    <property type="entry name" value="CYT_DCMP_DEAMINASES_1"/>
    <property type="match status" value="1"/>
</dbReference>
<dbReference type="Proteomes" id="UP000270021">
    <property type="component" value="Chromosome"/>
</dbReference>
<dbReference type="HAMAP" id="MF_00972">
    <property type="entry name" value="tRNA_aden_deaminase"/>
    <property type="match status" value="1"/>
</dbReference>
<dbReference type="InterPro" id="IPR016192">
    <property type="entry name" value="APOBEC/CMP_deaminase_Zn-bd"/>
</dbReference>
<dbReference type="PANTHER" id="PTHR11079">
    <property type="entry name" value="CYTOSINE DEAMINASE FAMILY MEMBER"/>
    <property type="match status" value="1"/>
</dbReference>
<gene>
    <name evidence="8" type="primary">tadA</name>
    <name evidence="10" type="ORF">EJO69_08900</name>
</gene>
<comment type="cofactor">
    <cofactor evidence="8">
        <name>Zn(2+)</name>
        <dbReference type="ChEBI" id="CHEBI:29105"/>
    </cofactor>
    <text evidence="8">Binds 1 zinc ion per subunit.</text>
</comment>
<evidence type="ECO:0000256" key="1">
    <source>
        <dbReference type="ARBA" id="ARBA00010669"/>
    </source>
</evidence>
<dbReference type="Gene3D" id="3.40.140.10">
    <property type="entry name" value="Cytidine Deaminase, domain 2"/>
    <property type="match status" value="1"/>
</dbReference>